<proteinExistence type="predicted"/>
<dbReference type="Proteomes" id="UP000434580">
    <property type="component" value="Unassembled WGS sequence"/>
</dbReference>
<evidence type="ECO:0008006" key="3">
    <source>
        <dbReference type="Google" id="ProtNLM"/>
    </source>
</evidence>
<evidence type="ECO:0000313" key="1">
    <source>
        <dbReference type="EMBL" id="CAA0082998.1"/>
    </source>
</evidence>
<evidence type="ECO:0000313" key="2">
    <source>
        <dbReference type="Proteomes" id="UP000434580"/>
    </source>
</evidence>
<reference evidence="1 2" key="1">
    <citation type="submission" date="2019-11" db="EMBL/GenBank/DDBJ databases">
        <authorList>
            <person name="Holert J."/>
        </authorList>
    </citation>
    <scope>NUCLEOTIDE SEQUENCE [LARGE SCALE GENOMIC DNA]</scope>
    <source>
        <strain evidence="1">BC5_2</strain>
    </source>
</reference>
<sequence length="158" mass="17547">MSEETLIHLLAGQRPDGELVYEDVRAEVVGDGCYRLLASPIFARGAAKGDVIRMMAAGRFEVEGRGGKLCVRVLGRGDLSTVRQRLDAPVKAIEGELDFDSERALVYNVPVEQGFDAVENAFNEALQGRDDAMWLYANVYDPVDGETPLNWWHDYLAK</sequence>
<dbReference type="Pfam" id="PF14085">
    <property type="entry name" value="DUF4265"/>
    <property type="match status" value="1"/>
</dbReference>
<dbReference type="OrthoDB" id="5733460at2"/>
<organism evidence="1 2">
    <name type="scientific">BD1-7 clade bacterium</name>
    <dbReference type="NCBI Taxonomy" id="2029982"/>
    <lineage>
        <taxon>Bacteria</taxon>
        <taxon>Pseudomonadati</taxon>
        <taxon>Pseudomonadota</taxon>
        <taxon>Gammaproteobacteria</taxon>
        <taxon>Cellvibrionales</taxon>
        <taxon>Spongiibacteraceae</taxon>
        <taxon>BD1-7 clade</taxon>
    </lineage>
</organism>
<accession>A0A5S9MYG2</accession>
<dbReference type="AlphaFoldDB" id="A0A5S9MYG2"/>
<dbReference type="InterPro" id="IPR025361">
    <property type="entry name" value="DUF4265"/>
</dbReference>
<dbReference type="EMBL" id="CACSII010000001">
    <property type="protein sequence ID" value="CAA0082998.1"/>
    <property type="molecule type" value="Genomic_DNA"/>
</dbReference>
<protein>
    <recommendedName>
        <fullName evidence="3">DUF4265 domain-containing protein</fullName>
    </recommendedName>
</protein>
<gene>
    <name evidence="1" type="ORF">DPBNPPHM_00530</name>
</gene>
<name>A0A5S9MYG2_9GAMM</name>